<accession>A0A0F9BY41</accession>
<dbReference type="GO" id="GO:0005886">
    <property type="term" value="C:plasma membrane"/>
    <property type="evidence" value="ECO:0007669"/>
    <property type="project" value="UniProtKB-SubCell"/>
</dbReference>
<evidence type="ECO:0008006" key="8">
    <source>
        <dbReference type="Google" id="ProtNLM"/>
    </source>
</evidence>
<gene>
    <name evidence="7" type="ORF">LCGC14_2471330</name>
</gene>
<name>A0A0F9BY41_9ZZZZ</name>
<evidence type="ECO:0000256" key="6">
    <source>
        <dbReference type="SAM" id="Phobius"/>
    </source>
</evidence>
<sequence>MRIRQTIPEEEVAINLMPLIDMVFLLLIFFLVATTFAQAEKDRSVNLPGSDSPGPSSLLVLADGDCRHETVVMALDAGNAVGIEHVRLATTDDMDY</sequence>
<evidence type="ECO:0000256" key="5">
    <source>
        <dbReference type="ARBA" id="ARBA00023136"/>
    </source>
</evidence>
<reference evidence="7" key="1">
    <citation type="journal article" date="2015" name="Nature">
        <title>Complex archaea that bridge the gap between prokaryotes and eukaryotes.</title>
        <authorList>
            <person name="Spang A."/>
            <person name="Saw J.H."/>
            <person name="Jorgensen S.L."/>
            <person name="Zaremba-Niedzwiedzka K."/>
            <person name="Martijn J."/>
            <person name="Lind A.E."/>
            <person name="van Eijk R."/>
            <person name="Schleper C."/>
            <person name="Guy L."/>
            <person name="Ettema T.J."/>
        </authorList>
    </citation>
    <scope>NUCLEOTIDE SEQUENCE</scope>
</reference>
<evidence type="ECO:0000256" key="3">
    <source>
        <dbReference type="ARBA" id="ARBA00022692"/>
    </source>
</evidence>
<keyword evidence="4 6" id="KW-1133">Transmembrane helix</keyword>
<organism evidence="7">
    <name type="scientific">marine sediment metagenome</name>
    <dbReference type="NCBI Taxonomy" id="412755"/>
    <lineage>
        <taxon>unclassified sequences</taxon>
        <taxon>metagenomes</taxon>
        <taxon>ecological metagenomes</taxon>
    </lineage>
</organism>
<dbReference type="PANTHER" id="PTHR30558">
    <property type="entry name" value="EXBD MEMBRANE COMPONENT OF PMF-DRIVEN MACROMOLECULE IMPORT SYSTEM"/>
    <property type="match status" value="1"/>
</dbReference>
<dbReference type="InterPro" id="IPR003400">
    <property type="entry name" value="ExbD"/>
</dbReference>
<dbReference type="Pfam" id="PF02472">
    <property type="entry name" value="ExbD"/>
    <property type="match status" value="1"/>
</dbReference>
<protein>
    <recommendedName>
        <fullName evidence="8">Biopolymer transport protein ExbD/TolR</fullName>
    </recommendedName>
</protein>
<comment type="caution">
    <text evidence="7">The sequence shown here is derived from an EMBL/GenBank/DDBJ whole genome shotgun (WGS) entry which is preliminary data.</text>
</comment>
<evidence type="ECO:0000256" key="1">
    <source>
        <dbReference type="ARBA" id="ARBA00004162"/>
    </source>
</evidence>
<feature type="transmembrane region" description="Helical" evidence="6">
    <location>
        <begin position="12"/>
        <end position="37"/>
    </location>
</feature>
<evidence type="ECO:0000256" key="4">
    <source>
        <dbReference type="ARBA" id="ARBA00022989"/>
    </source>
</evidence>
<comment type="subcellular location">
    <subcellularLocation>
        <location evidence="1">Cell membrane</location>
        <topology evidence="1">Single-pass membrane protein</topology>
    </subcellularLocation>
</comment>
<keyword evidence="3 6" id="KW-0812">Transmembrane</keyword>
<keyword evidence="2" id="KW-1003">Cell membrane</keyword>
<dbReference type="PANTHER" id="PTHR30558:SF3">
    <property type="entry name" value="BIOPOLYMER TRANSPORT PROTEIN EXBD-RELATED"/>
    <property type="match status" value="1"/>
</dbReference>
<keyword evidence="5 6" id="KW-0472">Membrane</keyword>
<dbReference type="GO" id="GO:0022857">
    <property type="term" value="F:transmembrane transporter activity"/>
    <property type="evidence" value="ECO:0007669"/>
    <property type="project" value="InterPro"/>
</dbReference>
<evidence type="ECO:0000256" key="2">
    <source>
        <dbReference type="ARBA" id="ARBA00022475"/>
    </source>
</evidence>
<dbReference type="EMBL" id="LAZR01038706">
    <property type="protein sequence ID" value="KKL18857.1"/>
    <property type="molecule type" value="Genomic_DNA"/>
</dbReference>
<dbReference type="AlphaFoldDB" id="A0A0F9BY41"/>
<proteinExistence type="predicted"/>
<evidence type="ECO:0000313" key="7">
    <source>
        <dbReference type="EMBL" id="KKL18857.1"/>
    </source>
</evidence>